<comment type="caution">
    <text evidence="2">The sequence shown here is derived from an EMBL/GenBank/DDBJ whole genome shotgun (WGS) entry which is preliminary data.</text>
</comment>
<evidence type="ECO:0000313" key="3">
    <source>
        <dbReference type="Proteomes" id="UP000410049"/>
    </source>
</evidence>
<organism evidence="2 3">
    <name type="scientific">Bifidobacterium myosotis</name>
    <dbReference type="NCBI Taxonomy" id="1630166"/>
    <lineage>
        <taxon>Bacteria</taxon>
        <taxon>Bacillati</taxon>
        <taxon>Actinomycetota</taxon>
        <taxon>Actinomycetes</taxon>
        <taxon>Bifidobacteriales</taxon>
        <taxon>Bifidobacteriaceae</taxon>
        <taxon>Bifidobacterium</taxon>
    </lineage>
</organism>
<evidence type="ECO:0000256" key="1">
    <source>
        <dbReference type="SAM" id="MobiDB-lite"/>
    </source>
</evidence>
<reference evidence="2 3" key="1">
    <citation type="journal article" date="2019" name="Syst. Appl. Microbiol.">
        <title>Characterization of Bifidobacterium species in feaces of the Egyptian fruit bat: Description of B. vespertilionis sp. nov. and B. rousetti sp. nov.</title>
        <authorList>
            <person name="Modesto M."/>
            <person name="Satti M."/>
            <person name="Watanabe K."/>
            <person name="Puglisi E."/>
            <person name="Morelli L."/>
            <person name="Huang C.-H."/>
            <person name="Liou J.-S."/>
            <person name="Miyashita M."/>
            <person name="Tamura T."/>
            <person name="Saito S."/>
            <person name="Mori K."/>
            <person name="Huang L."/>
            <person name="Sciavilla P."/>
            <person name="Sandri C."/>
            <person name="Spiezio C."/>
            <person name="Vitali F."/>
            <person name="Cavalieri D."/>
            <person name="Perpetuini G."/>
            <person name="Tofalo R."/>
            <person name="Bonetti A."/>
            <person name="Arita M."/>
            <person name="Mattarelli P."/>
        </authorList>
    </citation>
    <scope>NUCLEOTIDE SEQUENCE [LARGE SCALE GENOMIC DNA]</scope>
    <source>
        <strain evidence="2 3">RST17</strain>
    </source>
</reference>
<feature type="region of interest" description="Disordered" evidence="1">
    <location>
        <begin position="44"/>
        <end position="85"/>
    </location>
</feature>
<accession>A0A5M9ZIA7</accession>
<proteinExistence type="predicted"/>
<dbReference type="EMBL" id="RZUH01000007">
    <property type="protein sequence ID" value="KAA8827189.1"/>
    <property type="molecule type" value="Genomic_DNA"/>
</dbReference>
<feature type="compositionally biased region" description="Polar residues" evidence="1">
    <location>
        <begin position="60"/>
        <end position="74"/>
    </location>
</feature>
<dbReference type="Proteomes" id="UP000410049">
    <property type="component" value="Unassembled WGS sequence"/>
</dbReference>
<dbReference type="RefSeq" id="WP_150379658.1">
    <property type="nucleotide sequence ID" value="NZ_RZUH01000007.1"/>
</dbReference>
<dbReference type="AlphaFoldDB" id="A0A5M9ZIA7"/>
<sequence length="85" mass="9102">MNGNTSEAPSLGSASVEVVPDLRKLRDFLSDLIALIDRYWPESAHASEADGSARSPEELSYTNGSPNGIYTVTNRETKTDATAAD</sequence>
<name>A0A5M9ZIA7_9BIFI</name>
<gene>
    <name evidence="2" type="ORF">EMO91_09050</name>
</gene>
<protein>
    <submittedName>
        <fullName evidence="2">Uncharacterized protein</fullName>
    </submittedName>
</protein>
<evidence type="ECO:0000313" key="2">
    <source>
        <dbReference type="EMBL" id="KAA8827189.1"/>
    </source>
</evidence>